<keyword evidence="2" id="KW-1185">Reference proteome</keyword>
<gene>
    <name evidence="1" type="ORF">H2198_004032</name>
</gene>
<comment type="caution">
    <text evidence="1">The sequence shown here is derived from an EMBL/GenBank/DDBJ whole genome shotgun (WGS) entry which is preliminary data.</text>
</comment>
<protein>
    <submittedName>
        <fullName evidence="1">Uncharacterized protein</fullName>
    </submittedName>
</protein>
<evidence type="ECO:0000313" key="2">
    <source>
        <dbReference type="Proteomes" id="UP001172386"/>
    </source>
</evidence>
<reference evidence="1" key="1">
    <citation type="submission" date="2022-10" db="EMBL/GenBank/DDBJ databases">
        <title>Culturing micro-colonial fungi from biological soil crusts in the Mojave desert and describing Neophaeococcomyces mojavensis, and introducing the new genera and species Taxawa tesnikishii.</title>
        <authorList>
            <person name="Kurbessoian T."/>
            <person name="Stajich J.E."/>
        </authorList>
    </citation>
    <scope>NUCLEOTIDE SEQUENCE</scope>
    <source>
        <strain evidence="1">JES_112</strain>
    </source>
</reference>
<dbReference type="Proteomes" id="UP001172386">
    <property type="component" value="Unassembled WGS sequence"/>
</dbReference>
<proteinExistence type="predicted"/>
<evidence type="ECO:0000313" key="1">
    <source>
        <dbReference type="EMBL" id="KAJ9657948.1"/>
    </source>
</evidence>
<organism evidence="1 2">
    <name type="scientific">Neophaeococcomyces mojaviensis</name>
    <dbReference type="NCBI Taxonomy" id="3383035"/>
    <lineage>
        <taxon>Eukaryota</taxon>
        <taxon>Fungi</taxon>
        <taxon>Dikarya</taxon>
        <taxon>Ascomycota</taxon>
        <taxon>Pezizomycotina</taxon>
        <taxon>Eurotiomycetes</taxon>
        <taxon>Chaetothyriomycetidae</taxon>
        <taxon>Chaetothyriales</taxon>
        <taxon>Chaetothyriales incertae sedis</taxon>
        <taxon>Neophaeococcomyces</taxon>
    </lineage>
</organism>
<dbReference type="EMBL" id="JAPDRQ010000057">
    <property type="protein sequence ID" value="KAJ9657948.1"/>
    <property type="molecule type" value="Genomic_DNA"/>
</dbReference>
<sequence length="1079" mass="121409">MSELNHETSLSIPQVPKQYLGLLGNLPDIDPSFAAKSFWRLQELYGDIYELDLLNRKVVIISNYDLISDVLDDNRYEKVVTGPLKELRPFVKDALFTAFPDEPNWHKAHRILMPVFGPLAVKKMLPQMLDVASQLILRWDRFGPNHRIACSDDFTRLAFDTIGLCAFGFRFNDFYSDNMHEFAIQMTDVLVEAGKRASRTHMETQLRYLAAQQFDTDIAAMHKLCDNIVDERIQDPQPDSNDLLNVMLNQKDPETGEKLSKENIRYQMATFLVAGHETTSGTLSFLFYHLLHNPETYHKAQQEVDEILGDDTLTINHIPKLKYIDACIKETLRFQSPITAVTRHAKTPTKIAGKYDIVPEKPIVVNLKGLHHDAKIWGDDHDQFKPERMLDFKKYPAGAWRPFGIGMRSCIGRAFAEQEMIINVALILQRFQVTMADPSYHMELKSTLTVKPKDFEIKVRRRPGKDNMVGIGAQPTKQKKEGQEVAANQKSTTKPLIILYGSNAGTCKSYAEDLAGQAEERGYDPKINTLDSACEHFTTDPVVIITASYEGKPTDNAKKFVTWLEVNVNKSDLLKGVKYSVFGVGNSEWVSTYQRIPKLIDETLSKLGAARQRETGFVDVKGDVVGPWEDWRDSLWETLGAAPAAVLPSALRVEMLGPDPGADPGEAKPHLMMVKDNIQLADNAVGPQKMHMEVELPTDTTYRSGRFISDDFTRDILTLAGDYLVVYPYNHRDIVRRVLSRFRVPPEMYINITDTKKTFLQTPKPMTVVDLLLSRVELATPVTKKQLLHIASTASDNEKAAVTALAADDKYESVVLAKRFSVLDILEAYPSSKLSLAEYLDMLKALSPRQYSISSSPLASTQEDGTTIASICYDVVEAPSMSNPKRAFHGVASTHLADFRPGFQVRAMVKPTAGAFRLPADSETPIIMVCAGSGIAPMRGFIQERAAIAKAAGKQLGPALLYFGCRDFDSDYIYRSELEQWEKDGIVSLRPCFSKRGPHGAESFRYTNDRIWAERKEAAELFRDGAKIFVCGSASKIAKSTAETCKKIWREYHAEQNDEATNAWFEQQREVRYVSDVYG</sequence>
<name>A0ACC3A9V5_9EURO</name>
<accession>A0ACC3A9V5</accession>